<dbReference type="GO" id="GO:0006465">
    <property type="term" value="P:signal peptide processing"/>
    <property type="evidence" value="ECO:0007669"/>
    <property type="project" value="InterPro"/>
</dbReference>
<dbReference type="GO" id="GO:0005886">
    <property type="term" value="C:plasma membrane"/>
    <property type="evidence" value="ECO:0007669"/>
    <property type="project" value="UniProtKB-SubCell"/>
</dbReference>
<dbReference type="GO" id="GO:0004252">
    <property type="term" value="F:serine-type endopeptidase activity"/>
    <property type="evidence" value="ECO:0007669"/>
    <property type="project" value="InterPro"/>
</dbReference>
<dbReference type="PANTHER" id="PTHR43390">
    <property type="entry name" value="SIGNAL PEPTIDASE I"/>
    <property type="match status" value="1"/>
</dbReference>
<keyword evidence="8" id="KW-1133">Transmembrane helix</keyword>
<dbReference type="SUPFAM" id="SSF51306">
    <property type="entry name" value="LexA/Signal peptidase"/>
    <property type="match status" value="1"/>
</dbReference>
<feature type="domain" description="Peptidase S26" evidence="10">
    <location>
        <begin position="153"/>
        <end position="343"/>
    </location>
</feature>
<evidence type="ECO:0000256" key="5">
    <source>
        <dbReference type="ARBA" id="ARBA00022670"/>
    </source>
</evidence>
<dbReference type="Gene3D" id="2.10.109.10">
    <property type="entry name" value="Umud Fragment, subunit A"/>
    <property type="match status" value="1"/>
</dbReference>
<organism evidence="11 12">
    <name type="scientific">Allobranchiibius huperziae</name>
    <dbReference type="NCBI Taxonomy" id="1874116"/>
    <lineage>
        <taxon>Bacteria</taxon>
        <taxon>Bacillati</taxon>
        <taxon>Actinomycetota</taxon>
        <taxon>Actinomycetes</taxon>
        <taxon>Micrococcales</taxon>
        <taxon>Dermacoccaceae</taxon>
        <taxon>Allobranchiibius</taxon>
    </lineage>
</organism>
<keyword evidence="12" id="KW-1185">Reference proteome</keyword>
<evidence type="ECO:0000256" key="4">
    <source>
        <dbReference type="ARBA" id="ARBA00013208"/>
    </source>
</evidence>
<dbReference type="EC" id="3.4.21.89" evidence="4 8"/>
<dbReference type="InterPro" id="IPR019756">
    <property type="entry name" value="Pept_S26A_signal_pept_1_Ser-AS"/>
</dbReference>
<dbReference type="PANTHER" id="PTHR43390:SF1">
    <property type="entry name" value="CHLOROPLAST PROCESSING PEPTIDASE"/>
    <property type="match status" value="1"/>
</dbReference>
<dbReference type="NCBIfam" id="TIGR02227">
    <property type="entry name" value="sigpep_I_bact"/>
    <property type="match status" value="1"/>
</dbReference>
<dbReference type="InterPro" id="IPR019758">
    <property type="entry name" value="Pept_S26A_signal_pept_1_CS"/>
</dbReference>
<dbReference type="GO" id="GO:0009003">
    <property type="term" value="F:signal peptidase activity"/>
    <property type="evidence" value="ECO:0007669"/>
    <property type="project" value="UniProtKB-EC"/>
</dbReference>
<feature type="transmembrane region" description="Helical" evidence="8">
    <location>
        <begin position="155"/>
        <end position="178"/>
    </location>
</feature>
<feature type="compositionally biased region" description="Basic and acidic residues" evidence="9">
    <location>
        <begin position="309"/>
        <end position="322"/>
    </location>
</feature>
<evidence type="ECO:0000256" key="8">
    <source>
        <dbReference type="RuleBase" id="RU362042"/>
    </source>
</evidence>
<dbReference type="InterPro" id="IPR019533">
    <property type="entry name" value="Peptidase_S26"/>
</dbReference>
<keyword evidence="6 8" id="KW-0378">Hydrolase</keyword>
<feature type="active site" evidence="7">
    <location>
        <position position="183"/>
    </location>
</feature>
<comment type="similarity">
    <text evidence="3 8">Belongs to the peptidase S26 family.</text>
</comment>
<dbReference type="RefSeq" id="WP_343048430.1">
    <property type="nucleotide sequence ID" value="NZ_JACCFW010000001.1"/>
</dbReference>
<keyword evidence="8" id="KW-0812">Transmembrane</keyword>
<feature type="active site" evidence="7">
    <location>
        <position position="252"/>
    </location>
</feature>
<dbReference type="Proteomes" id="UP000571817">
    <property type="component" value="Unassembled WGS sequence"/>
</dbReference>
<comment type="subcellular location">
    <subcellularLocation>
        <location evidence="2">Cell membrane</location>
        <topology evidence="2">Single-pass type II membrane protein</topology>
    </subcellularLocation>
    <subcellularLocation>
        <location evidence="8">Membrane</location>
        <topology evidence="8">Single-pass type II membrane protein</topology>
    </subcellularLocation>
</comment>
<feature type="compositionally biased region" description="Polar residues" evidence="9">
    <location>
        <begin position="43"/>
        <end position="55"/>
    </location>
</feature>
<evidence type="ECO:0000256" key="9">
    <source>
        <dbReference type="SAM" id="MobiDB-lite"/>
    </source>
</evidence>
<comment type="caution">
    <text evidence="11">The sequence shown here is derived from an EMBL/GenBank/DDBJ whole genome shotgun (WGS) entry which is preliminary data.</text>
</comment>
<evidence type="ECO:0000256" key="1">
    <source>
        <dbReference type="ARBA" id="ARBA00000677"/>
    </source>
</evidence>
<dbReference type="InterPro" id="IPR036286">
    <property type="entry name" value="LexA/Signal_pep-like_sf"/>
</dbReference>
<gene>
    <name evidence="11" type="ORF">HNR15_001085</name>
</gene>
<evidence type="ECO:0000256" key="7">
    <source>
        <dbReference type="PIRSR" id="PIRSR600223-1"/>
    </source>
</evidence>
<evidence type="ECO:0000256" key="2">
    <source>
        <dbReference type="ARBA" id="ARBA00004401"/>
    </source>
</evidence>
<sequence length="364" mass="38796">MTSDPGGRGRGPRRWLRPGTHAWKLPAGATRPQKVLGPLPSPAQRSTDGSDTTDATRVGPAQDPADSPTLPQRRLGPLPKSASPVAADPADEPTIGLRLHRPPQPGPEPTADATATQAPRRDVPVPAATEEPVQEPAPAAPPRRTQRWLVAIRELVLVVVIAMLLSFVIKTFLLQPFWIPSESMEPALVPGDRVVVSKLTPGPFDLHRGDVVVFDDPDNWLGDEGSAPNPGPVQKLLEFVGLYPAGDNHLIKRVIGMPGDHVTCCDSAGKITINGVAITEPYLAAGTKPSLTRFDITVPAGRIWVMGDNRGDSGDSRYHDDGSGATGSVPIKDVTGRADAVVWPLDRITWLGNYSATFAKVPSH</sequence>
<dbReference type="EMBL" id="JACCFW010000001">
    <property type="protein sequence ID" value="NYJ74122.1"/>
    <property type="molecule type" value="Genomic_DNA"/>
</dbReference>
<dbReference type="InterPro" id="IPR000223">
    <property type="entry name" value="Pept_S26A_signal_pept_1"/>
</dbReference>
<dbReference type="Pfam" id="PF10502">
    <property type="entry name" value="Peptidase_S26"/>
    <property type="match status" value="1"/>
</dbReference>
<evidence type="ECO:0000259" key="10">
    <source>
        <dbReference type="Pfam" id="PF10502"/>
    </source>
</evidence>
<dbReference type="PROSITE" id="PS00501">
    <property type="entry name" value="SPASE_I_1"/>
    <property type="match status" value="1"/>
</dbReference>
<feature type="region of interest" description="Disordered" evidence="9">
    <location>
        <begin position="309"/>
        <end position="330"/>
    </location>
</feature>
<evidence type="ECO:0000256" key="3">
    <source>
        <dbReference type="ARBA" id="ARBA00009370"/>
    </source>
</evidence>
<comment type="catalytic activity">
    <reaction evidence="1 8">
        <text>Cleavage of hydrophobic, N-terminal signal or leader sequences from secreted and periplasmic proteins.</text>
        <dbReference type="EC" id="3.4.21.89"/>
    </reaction>
</comment>
<name>A0A853DA56_9MICO</name>
<feature type="region of interest" description="Disordered" evidence="9">
    <location>
        <begin position="1"/>
        <end position="119"/>
    </location>
</feature>
<dbReference type="PRINTS" id="PR00727">
    <property type="entry name" value="LEADERPTASE"/>
</dbReference>
<keyword evidence="8" id="KW-0472">Membrane</keyword>
<dbReference type="PROSITE" id="PS00761">
    <property type="entry name" value="SPASE_I_3"/>
    <property type="match status" value="1"/>
</dbReference>
<evidence type="ECO:0000313" key="11">
    <source>
        <dbReference type="EMBL" id="NYJ74122.1"/>
    </source>
</evidence>
<accession>A0A853DA56</accession>
<proteinExistence type="inferred from homology"/>
<protein>
    <recommendedName>
        <fullName evidence="4 8">Signal peptidase I</fullName>
        <ecNumber evidence="4 8">3.4.21.89</ecNumber>
    </recommendedName>
</protein>
<keyword evidence="5 8" id="KW-0645">Protease</keyword>
<dbReference type="CDD" id="cd06530">
    <property type="entry name" value="S26_SPase_I"/>
    <property type="match status" value="1"/>
</dbReference>
<evidence type="ECO:0000313" key="12">
    <source>
        <dbReference type="Proteomes" id="UP000571817"/>
    </source>
</evidence>
<evidence type="ECO:0000256" key="6">
    <source>
        <dbReference type="ARBA" id="ARBA00022801"/>
    </source>
</evidence>
<reference evidence="11 12" key="1">
    <citation type="submission" date="2020-07" db="EMBL/GenBank/DDBJ databases">
        <title>Sequencing the genomes of 1000 actinobacteria strains.</title>
        <authorList>
            <person name="Klenk H.-P."/>
        </authorList>
    </citation>
    <scope>NUCLEOTIDE SEQUENCE [LARGE SCALE GENOMIC DNA]</scope>
    <source>
        <strain evidence="11 12">DSM 29531</strain>
    </source>
</reference>
<dbReference type="AlphaFoldDB" id="A0A853DA56"/>